<sequence length="455" mass="48147">MAPQPSTLSLRGWQTAVWMLATSLQYGWHISALNQIQAALTCQSPGHDAPSNPLPSCIPMNDLQFSIVTSAFTIGGLLGSIGADRSMESLGRKSSIRLCTLLILLGSALMTVSASVPPMVVGRLLIGIGSGLGLCVVPPYLSEISPDNIKGSVGVLNQLGIVLGILFTQIVGIFVAAPTVWRFVPFISASLALLQLCLSFLAVDSPAWLTNKSRIPEARKAAARLWGDEINDDEDQEEGLLAEAGEGGSPTPPHKPPTWGQLLQPPIVRPLVIVCLGMTMQQLSGVNAVLYYSNGILSGVLPQAAAYVSLGITVVNALMTFPPIYLIERLGRRSLITMSAVGSIVSLFLVGYGLNGGHVILASVAVITFIASFAIGLGPIPFVIISDVTPFSAVNSVSSIALSLNWTANFLVGFGFLPLRNFLSGGDPSQEGRVFYLFGVILLTTYLAWAKAYNQ</sequence>
<keyword evidence="12" id="KW-1185">Reference proteome</keyword>
<dbReference type="HOGENOM" id="CLU_001265_30_5_1"/>
<feature type="transmembrane region" description="Helical" evidence="9">
    <location>
        <begin position="271"/>
        <end position="292"/>
    </location>
</feature>
<keyword evidence="4 9" id="KW-0812">Transmembrane</keyword>
<evidence type="ECO:0000256" key="3">
    <source>
        <dbReference type="ARBA" id="ARBA00022448"/>
    </source>
</evidence>
<dbReference type="GO" id="GO:0015149">
    <property type="term" value="F:hexose transmembrane transporter activity"/>
    <property type="evidence" value="ECO:0007669"/>
    <property type="project" value="TreeGrafter"/>
</dbReference>
<comment type="catalytic activity">
    <reaction evidence="7">
        <text>myo-inositol(out) + H(+)(out) = myo-inositol(in) + H(+)(in)</text>
        <dbReference type="Rhea" id="RHEA:60364"/>
        <dbReference type="ChEBI" id="CHEBI:15378"/>
        <dbReference type="ChEBI" id="CHEBI:17268"/>
    </reaction>
</comment>
<reference evidence="11 12" key="1">
    <citation type="submission" date="2014-06" db="EMBL/GenBank/DDBJ databases">
        <title>Evolutionary Origins and Diversification of the Mycorrhizal Mutualists.</title>
        <authorList>
            <consortium name="DOE Joint Genome Institute"/>
            <consortium name="Mycorrhizal Genomics Consortium"/>
            <person name="Kohler A."/>
            <person name="Kuo A."/>
            <person name="Nagy L.G."/>
            <person name="Floudas D."/>
            <person name="Copeland A."/>
            <person name="Barry K.W."/>
            <person name="Cichocki N."/>
            <person name="Veneault-Fourrey C."/>
            <person name="LaButti K."/>
            <person name="Lindquist E.A."/>
            <person name="Lipzen A."/>
            <person name="Lundell T."/>
            <person name="Morin E."/>
            <person name="Murat C."/>
            <person name="Riley R."/>
            <person name="Ohm R."/>
            <person name="Sun H."/>
            <person name="Tunlid A."/>
            <person name="Henrissat B."/>
            <person name="Grigoriev I.V."/>
            <person name="Hibbett D.S."/>
            <person name="Martin F."/>
        </authorList>
    </citation>
    <scope>NUCLEOTIDE SEQUENCE [LARGE SCALE GENOMIC DNA]</scope>
    <source>
        <strain evidence="11 12">SS14</strain>
    </source>
</reference>
<feature type="transmembrane region" description="Helical" evidence="9">
    <location>
        <begin position="63"/>
        <end position="83"/>
    </location>
</feature>
<evidence type="ECO:0000256" key="6">
    <source>
        <dbReference type="ARBA" id="ARBA00023136"/>
    </source>
</evidence>
<organism evidence="11 12">
    <name type="scientific">Sphaerobolus stellatus (strain SS14)</name>
    <dbReference type="NCBI Taxonomy" id="990650"/>
    <lineage>
        <taxon>Eukaryota</taxon>
        <taxon>Fungi</taxon>
        <taxon>Dikarya</taxon>
        <taxon>Basidiomycota</taxon>
        <taxon>Agaricomycotina</taxon>
        <taxon>Agaricomycetes</taxon>
        <taxon>Phallomycetidae</taxon>
        <taxon>Geastrales</taxon>
        <taxon>Sphaerobolaceae</taxon>
        <taxon>Sphaerobolus</taxon>
    </lineage>
</organism>
<feature type="transmembrane region" description="Helical" evidence="9">
    <location>
        <begin position="153"/>
        <end position="177"/>
    </location>
</feature>
<feature type="transmembrane region" description="Helical" evidence="9">
    <location>
        <begin position="183"/>
        <end position="203"/>
    </location>
</feature>
<evidence type="ECO:0000259" key="10">
    <source>
        <dbReference type="PROSITE" id="PS50850"/>
    </source>
</evidence>
<proteinExistence type="inferred from homology"/>
<dbReference type="OrthoDB" id="4540492at2759"/>
<keyword evidence="6 9" id="KW-0472">Membrane</keyword>
<evidence type="ECO:0000256" key="8">
    <source>
        <dbReference type="RuleBase" id="RU003346"/>
    </source>
</evidence>
<dbReference type="SUPFAM" id="SSF103473">
    <property type="entry name" value="MFS general substrate transporter"/>
    <property type="match status" value="1"/>
</dbReference>
<evidence type="ECO:0000256" key="9">
    <source>
        <dbReference type="SAM" id="Phobius"/>
    </source>
</evidence>
<comment type="similarity">
    <text evidence="2 8">Belongs to the major facilitator superfamily. Sugar transporter (TC 2.A.1.1) family.</text>
</comment>
<feature type="transmembrane region" description="Helical" evidence="9">
    <location>
        <begin position="397"/>
        <end position="419"/>
    </location>
</feature>
<feature type="transmembrane region" description="Helical" evidence="9">
    <location>
        <begin position="120"/>
        <end position="141"/>
    </location>
</feature>
<dbReference type="InterPro" id="IPR005829">
    <property type="entry name" value="Sugar_transporter_CS"/>
</dbReference>
<dbReference type="InterPro" id="IPR020846">
    <property type="entry name" value="MFS_dom"/>
</dbReference>
<feature type="domain" description="Major facilitator superfamily (MFS) profile" evidence="10">
    <location>
        <begin position="1"/>
        <end position="455"/>
    </location>
</feature>
<keyword evidence="3 8" id="KW-0813">Transport</keyword>
<dbReference type="GO" id="GO:0016020">
    <property type="term" value="C:membrane"/>
    <property type="evidence" value="ECO:0007669"/>
    <property type="project" value="UniProtKB-SubCell"/>
</dbReference>
<dbReference type="InterPro" id="IPR005828">
    <property type="entry name" value="MFS_sugar_transport-like"/>
</dbReference>
<evidence type="ECO:0000256" key="2">
    <source>
        <dbReference type="ARBA" id="ARBA00010992"/>
    </source>
</evidence>
<dbReference type="InterPro" id="IPR045263">
    <property type="entry name" value="GLUT"/>
</dbReference>
<feature type="transmembrane region" description="Helical" evidence="9">
    <location>
        <begin position="334"/>
        <end position="354"/>
    </location>
</feature>
<evidence type="ECO:0000256" key="1">
    <source>
        <dbReference type="ARBA" id="ARBA00004141"/>
    </source>
</evidence>
<dbReference type="PROSITE" id="PS00217">
    <property type="entry name" value="SUGAR_TRANSPORT_2"/>
    <property type="match status" value="1"/>
</dbReference>
<feature type="transmembrane region" description="Helical" evidence="9">
    <location>
        <begin position="95"/>
        <end position="114"/>
    </location>
</feature>
<dbReference type="PRINTS" id="PR00171">
    <property type="entry name" value="SUGRTRNSPORT"/>
</dbReference>
<accession>A0A0C9UX41</accession>
<dbReference type="PANTHER" id="PTHR23503">
    <property type="entry name" value="SOLUTE CARRIER FAMILY 2"/>
    <property type="match status" value="1"/>
</dbReference>
<gene>
    <name evidence="11" type="ORF">M422DRAFT_36797</name>
</gene>
<dbReference type="AlphaFoldDB" id="A0A0C9UX41"/>
<protein>
    <submittedName>
        <fullName evidence="11">Unplaced genomic scaffold SPHSTscaffold_198, whole genome shotgun sequence</fullName>
    </submittedName>
</protein>
<dbReference type="Gene3D" id="1.20.1250.20">
    <property type="entry name" value="MFS general substrate transporter like domains"/>
    <property type="match status" value="1"/>
</dbReference>
<evidence type="ECO:0000256" key="7">
    <source>
        <dbReference type="ARBA" id="ARBA00049119"/>
    </source>
</evidence>
<dbReference type="InterPro" id="IPR003663">
    <property type="entry name" value="Sugar/inositol_transpt"/>
</dbReference>
<feature type="transmembrane region" description="Helical" evidence="9">
    <location>
        <begin position="434"/>
        <end position="453"/>
    </location>
</feature>
<dbReference type="EMBL" id="KN837273">
    <property type="protein sequence ID" value="KIJ29886.1"/>
    <property type="molecule type" value="Genomic_DNA"/>
</dbReference>
<dbReference type="PANTHER" id="PTHR23503:SF8">
    <property type="entry name" value="FACILITATED GLUCOSE TRANSPORTER PROTEIN 1"/>
    <property type="match status" value="1"/>
</dbReference>
<feature type="transmembrane region" description="Helical" evidence="9">
    <location>
        <begin position="304"/>
        <end position="327"/>
    </location>
</feature>
<dbReference type="Proteomes" id="UP000054279">
    <property type="component" value="Unassembled WGS sequence"/>
</dbReference>
<dbReference type="InterPro" id="IPR036259">
    <property type="entry name" value="MFS_trans_sf"/>
</dbReference>
<dbReference type="NCBIfam" id="TIGR00879">
    <property type="entry name" value="SP"/>
    <property type="match status" value="1"/>
</dbReference>
<evidence type="ECO:0000256" key="5">
    <source>
        <dbReference type="ARBA" id="ARBA00022989"/>
    </source>
</evidence>
<dbReference type="Pfam" id="PF00083">
    <property type="entry name" value="Sugar_tr"/>
    <property type="match status" value="1"/>
</dbReference>
<feature type="transmembrane region" description="Helical" evidence="9">
    <location>
        <begin position="360"/>
        <end position="385"/>
    </location>
</feature>
<name>A0A0C9UX41_SPHS4</name>
<comment type="subcellular location">
    <subcellularLocation>
        <location evidence="1">Membrane</location>
        <topology evidence="1">Multi-pass membrane protein</topology>
    </subcellularLocation>
</comment>
<keyword evidence="5 9" id="KW-1133">Transmembrane helix</keyword>
<evidence type="ECO:0000256" key="4">
    <source>
        <dbReference type="ARBA" id="ARBA00022692"/>
    </source>
</evidence>
<evidence type="ECO:0000313" key="12">
    <source>
        <dbReference type="Proteomes" id="UP000054279"/>
    </source>
</evidence>
<dbReference type="PROSITE" id="PS50850">
    <property type="entry name" value="MFS"/>
    <property type="match status" value="1"/>
</dbReference>
<evidence type="ECO:0000313" key="11">
    <source>
        <dbReference type="EMBL" id="KIJ29886.1"/>
    </source>
</evidence>